<dbReference type="EMBL" id="BQNB010017570">
    <property type="protein sequence ID" value="GJT64722.1"/>
    <property type="molecule type" value="Genomic_DNA"/>
</dbReference>
<organism evidence="2 3">
    <name type="scientific">Tanacetum coccineum</name>
    <dbReference type="NCBI Taxonomy" id="301880"/>
    <lineage>
        <taxon>Eukaryota</taxon>
        <taxon>Viridiplantae</taxon>
        <taxon>Streptophyta</taxon>
        <taxon>Embryophyta</taxon>
        <taxon>Tracheophyta</taxon>
        <taxon>Spermatophyta</taxon>
        <taxon>Magnoliopsida</taxon>
        <taxon>eudicotyledons</taxon>
        <taxon>Gunneridae</taxon>
        <taxon>Pentapetalae</taxon>
        <taxon>asterids</taxon>
        <taxon>campanulids</taxon>
        <taxon>Asterales</taxon>
        <taxon>Asteraceae</taxon>
        <taxon>Asteroideae</taxon>
        <taxon>Anthemideae</taxon>
        <taxon>Anthemidinae</taxon>
        <taxon>Tanacetum</taxon>
    </lineage>
</organism>
<evidence type="ECO:0008006" key="4">
    <source>
        <dbReference type="Google" id="ProtNLM"/>
    </source>
</evidence>
<sequence length="98" mass="10781">MIIRRVAEALAEQEANRTLGPIVESESGNRDDNRNGNGGNKNGGNGNGERNRNNKWTEGAVGLARWFKKIESVFHISNCPSKYQVKYASCTLKNSALT</sequence>
<dbReference type="Proteomes" id="UP001151760">
    <property type="component" value="Unassembled WGS sequence"/>
</dbReference>
<feature type="region of interest" description="Disordered" evidence="1">
    <location>
        <begin position="13"/>
        <end position="54"/>
    </location>
</feature>
<keyword evidence="3" id="KW-1185">Reference proteome</keyword>
<proteinExistence type="predicted"/>
<evidence type="ECO:0000256" key="1">
    <source>
        <dbReference type="SAM" id="MobiDB-lite"/>
    </source>
</evidence>
<name>A0ABQ5FPV0_9ASTR</name>
<protein>
    <recommendedName>
        <fullName evidence="4">Reverse transcriptase domain-containing protein</fullName>
    </recommendedName>
</protein>
<evidence type="ECO:0000313" key="2">
    <source>
        <dbReference type="EMBL" id="GJT64722.1"/>
    </source>
</evidence>
<reference evidence="2" key="1">
    <citation type="journal article" date="2022" name="Int. J. Mol. Sci.">
        <title>Draft Genome of Tanacetum Coccineum: Genomic Comparison of Closely Related Tanacetum-Family Plants.</title>
        <authorList>
            <person name="Yamashiro T."/>
            <person name="Shiraishi A."/>
            <person name="Nakayama K."/>
            <person name="Satake H."/>
        </authorList>
    </citation>
    <scope>NUCLEOTIDE SEQUENCE</scope>
</reference>
<gene>
    <name evidence="2" type="ORF">Tco_1016202</name>
</gene>
<evidence type="ECO:0000313" key="3">
    <source>
        <dbReference type="Proteomes" id="UP001151760"/>
    </source>
</evidence>
<accession>A0ABQ5FPV0</accession>
<reference evidence="2" key="2">
    <citation type="submission" date="2022-01" db="EMBL/GenBank/DDBJ databases">
        <authorList>
            <person name="Yamashiro T."/>
            <person name="Shiraishi A."/>
            <person name="Satake H."/>
            <person name="Nakayama K."/>
        </authorList>
    </citation>
    <scope>NUCLEOTIDE SEQUENCE</scope>
</reference>
<feature type="compositionally biased region" description="Gly residues" evidence="1">
    <location>
        <begin position="36"/>
        <end position="47"/>
    </location>
</feature>
<comment type="caution">
    <text evidence="2">The sequence shown here is derived from an EMBL/GenBank/DDBJ whole genome shotgun (WGS) entry which is preliminary data.</text>
</comment>